<name>A0ABU6WLD3_9FABA</name>
<evidence type="ECO:0000313" key="2">
    <source>
        <dbReference type="EMBL" id="MED6185815.1"/>
    </source>
</evidence>
<organism evidence="2 3">
    <name type="scientific">Stylosanthes scabra</name>
    <dbReference type="NCBI Taxonomy" id="79078"/>
    <lineage>
        <taxon>Eukaryota</taxon>
        <taxon>Viridiplantae</taxon>
        <taxon>Streptophyta</taxon>
        <taxon>Embryophyta</taxon>
        <taxon>Tracheophyta</taxon>
        <taxon>Spermatophyta</taxon>
        <taxon>Magnoliopsida</taxon>
        <taxon>eudicotyledons</taxon>
        <taxon>Gunneridae</taxon>
        <taxon>Pentapetalae</taxon>
        <taxon>rosids</taxon>
        <taxon>fabids</taxon>
        <taxon>Fabales</taxon>
        <taxon>Fabaceae</taxon>
        <taxon>Papilionoideae</taxon>
        <taxon>50 kb inversion clade</taxon>
        <taxon>dalbergioids sensu lato</taxon>
        <taxon>Dalbergieae</taxon>
        <taxon>Pterocarpus clade</taxon>
        <taxon>Stylosanthes</taxon>
    </lineage>
</organism>
<accession>A0ABU6WLD3</accession>
<dbReference type="EMBL" id="JASCZI010181783">
    <property type="protein sequence ID" value="MED6185815.1"/>
    <property type="molecule type" value="Genomic_DNA"/>
</dbReference>
<proteinExistence type="predicted"/>
<protein>
    <submittedName>
        <fullName evidence="2">Uncharacterized protein</fullName>
    </submittedName>
</protein>
<evidence type="ECO:0000256" key="1">
    <source>
        <dbReference type="SAM" id="MobiDB-lite"/>
    </source>
</evidence>
<keyword evidence="3" id="KW-1185">Reference proteome</keyword>
<sequence length="71" mass="7448">MKEVVNREEGDVTQQRRQQSSHPATARNSVHRSAVSACSSVHSAAAASAGSLQSMLTASLAVRHDSTASSR</sequence>
<evidence type="ECO:0000313" key="3">
    <source>
        <dbReference type="Proteomes" id="UP001341840"/>
    </source>
</evidence>
<feature type="region of interest" description="Disordered" evidence="1">
    <location>
        <begin position="1"/>
        <end position="31"/>
    </location>
</feature>
<feature type="non-terminal residue" evidence="2">
    <location>
        <position position="71"/>
    </location>
</feature>
<feature type="compositionally biased region" description="Polar residues" evidence="1">
    <location>
        <begin position="12"/>
        <end position="28"/>
    </location>
</feature>
<gene>
    <name evidence="2" type="ORF">PIB30_060712</name>
</gene>
<reference evidence="2 3" key="1">
    <citation type="journal article" date="2023" name="Plants (Basel)">
        <title>Bridging the Gap: Combining Genomics and Transcriptomics Approaches to Understand Stylosanthes scabra, an Orphan Legume from the Brazilian Caatinga.</title>
        <authorList>
            <person name="Ferreira-Neto J.R.C."/>
            <person name="da Silva M.D."/>
            <person name="Binneck E."/>
            <person name="de Melo N.F."/>
            <person name="da Silva R.H."/>
            <person name="de Melo A.L.T.M."/>
            <person name="Pandolfi V."/>
            <person name="Bustamante F.O."/>
            <person name="Brasileiro-Vidal A.C."/>
            <person name="Benko-Iseppon A.M."/>
        </authorList>
    </citation>
    <scope>NUCLEOTIDE SEQUENCE [LARGE SCALE GENOMIC DNA]</scope>
    <source>
        <tissue evidence="2">Leaves</tissue>
    </source>
</reference>
<feature type="compositionally biased region" description="Basic and acidic residues" evidence="1">
    <location>
        <begin position="1"/>
        <end position="10"/>
    </location>
</feature>
<comment type="caution">
    <text evidence="2">The sequence shown here is derived from an EMBL/GenBank/DDBJ whole genome shotgun (WGS) entry which is preliminary data.</text>
</comment>
<dbReference type="Proteomes" id="UP001341840">
    <property type="component" value="Unassembled WGS sequence"/>
</dbReference>